<feature type="region of interest" description="Disordered" evidence="1">
    <location>
        <begin position="100"/>
        <end position="123"/>
    </location>
</feature>
<proteinExistence type="predicted"/>
<dbReference type="Proteomes" id="UP000195557">
    <property type="component" value="Unassembled WGS sequence"/>
</dbReference>
<sequence>MTPVDEAGAAPRSDDEAHIRHQRRASNGDDDGIRDDEILSSGDEHVDQYVKDTDERVMSPHANVSNRTEMTCVGNLDENMQVQGDDSRPARDKANVTFAQKAARKALERQEKDRRSKSRRLNR</sequence>
<gene>
    <name evidence="2" type="ORF">BE221DRAFT_163263</name>
</gene>
<evidence type="ECO:0000256" key="1">
    <source>
        <dbReference type="SAM" id="MobiDB-lite"/>
    </source>
</evidence>
<dbReference type="AlphaFoldDB" id="A0A1Y5HZU0"/>
<organism evidence="2">
    <name type="scientific">Ostreococcus tauri</name>
    <name type="common">Marine green alga</name>
    <dbReference type="NCBI Taxonomy" id="70448"/>
    <lineage>
        <taxon>Eukaryota</taxon>
        <taxon>Viridiplantae</taxon>
        <taxon>Chlorophyta</taxon>
        <taxon>Mamiellophyceae</taxon>
        <taxon>Mamiellales</taxon>
        <taxon>Bathycoccaceae</taxon>
        <taxon>Ostreococcus</taxon>
    </lineage>
</organism>
<name>A0A1Y5HZU0_OSTTA</name>
<feature type="compositionally biased region" description="Basic and acidic residues" evidence="1">
    <location>
        <begin position="42"/>
        <end position="58"/>
    </location>
</feature>
<reference evidence="2" key="1">
    <citation type="submission" date="2017-04" db="EMBL/GenBank/DDBJ databases">
        <title>Population genomics of picophytoplankton unveils novel chromosome hypervariability.</title>
        <authorList>
            <consortium name="DOE Joint Genome Institute"/>
            <person name="Blanc-Mathieu R."/>
            <person name="Krasovec M."/>
            <person name="Hebrard M."/>
            <person name="Yau S."/>
            <person name="Desgranges E."/>
            <person name="Martin J."/>
            <person name="Schackwitz W."/>
            <person name="Kuo A."/>
            <person name="Salin G."/>
            <person name="Donnadieu C."/>
            <person name="Desdevises Y."/>
            <person name="Sanchez-Ferandin S."/>
            <person name="Moreau H."/>
            <person name="Rivals E."/>
            <person name="Grigoriev I.V."/>
            <person name="Grimsley N."/>
            <person name="Eyre-Walker A."/>
            <person name="Piganeau G."/>
        </authorList>
    </citation>
    <scope>NUCLEOTIDE SEQUENCE [LARGE SCALE GENOMIC DNA]</scope>
    <source>
        <strain evidence="2">RCC 1115</strain>
    </source>
</reference>
<accession>A0A1Y5HZU0</accession>
<protein>
    <submittedName>
        <fullName evidence="2">Uncharacterized protein</fullName>
    </submittedName>
</protein>
<dbReference type="EMBL" id="KZ155839">
    <property type="protein sequence ID" value="OUS41947.1"/>
    <property type="molecule type" value="Genomic_DNA"/>
</dbReference>
<feature type="region of interest" description="Disordered" evidence="1">
    <location>
        <begin position="1"/>
        <end position="66"/>
    </location>
</feature>
<evidence type="ECO:0000313" key="2">
    <source>
        <dbReference type="EMBL" id="OUS41947.1"/>
    </source>
</evidence>
<feature type="compositionally biased region" description="Basic and acidic residues" evidence="1">
    <location>
        <begin position="105"/>
        <end position="114"/>
    </location>
</feature>